<dbReference type="EMBL" id="NEDP02000656">
    <property type="protein sequence ID" value="OWF55514.1"/>
    <property type="molecule type" value="Genomic_DNA"/>
</dbReference>
<sequence>MANAAPPSLDWQTGKTLSECFDHILISGIASDVTFLVGEDKKKISAHKLVLISRSPVFYAMFEGPMAEKGEVTIPDTSEDAFRIFLRYLYTDTIDLTEKNTVPVLSVARKYCVDILVSRCEEFLNQTVSVDNACLFLELAHEFLMENLKTECLQLISYSPDEILQSSSFADLCPSCVVSITESDDLQAYDESDVYNAVLMWAEAECKRQNLKITSDNKREVLGDILYTVRFPVMDKDFFLKEVCYHKVLPSDDAIQTINYQHHQEKVPGNKLNHTKRKIET</sequence>
<dbReference type="Pfam" id="PF00651">
    <property type="entry name" value="BTB"/>
    <property type="match status" value="1"/>
</dbReference>
<comment type="caution">
    <text evidence="2">The sequence shown here is derived from an EMBL/GenBank/DDBJ whole genome shotgun (WGS) entry which is preliminary data.</text>
</comment>
<dbReference type="PANTHER" id="PTHR45774">
    <property type="entry name" value="BTB/POZ DOMAIN-CONTAINING"/>
    <property type="match status" value="1"/>
</dbReference>
<reference evidence="2 3" key="1">
    <citation type="journal article" date="2017" name="Nat. Ecol. Evol.">
        <title>Scallop genome provides insights into evolution of bilaterian karyotype and development.</title>
        <authorList>
            <person name="Wang S."/>
            <person name="Zhang J."/>
            <person name="Jiao W."/>
            <person name="Li J."/>
            <person name="Xun X."/>
            <person name="Sun Y."/>
            <person name="Guo X."/>
            <person name="Huan P."/>
            <person name="Dong B."/>
            <person name="Zhang L."/>
            <person name="Hu X."/>
            <person name="Sun X."/>
            <person name="Wang J."/>
            <person name="Zhao C."/>
            <person name="Wang Y."/>
            <person name="Wang D."/>
            <person name="Huang X."/>
            <person name="Wang R."/>
            <person name="Lv J."/>
            <person name="Li Y."/>
            <person name="Zhang Z."/>
            <person name="Liu B."/>
            <person name="Lu W."/>
            <person name="Hui Y."/>
            <person name="Liang J."/>
            <person name="Zhou Z."/>
            <person name="Hou R."/>
            <person name="Li X."/>
            <person name="Liu Y."/>
            <person name="Li H."/>
            <person name="Ning X."/>
            <person name="Lin Y."/>
            <person name="Zhao L."/>
            <person name="Xing Q."/>
            <person name="Dou J."/>
            <person name="Li Y."/>
            <person name="Mao J."/>
            <person name="Guo H."/>
            <person name="Dou H."/>
            <person name="Li T."/>
            <person name="Mu C."/>
            <person name="Jiang W."/>
            <person name="Fu Q."/>
            <person name="Fu X."/>
            <person name="Miao Y."/>
            <person name="Liu J."/>
            <person name="Yu Q."/>
            <person name="Li R."/>
            <person name="Liao H."/>
            <person name="Li X."/>
            <person name="Kong Y."/>
            <person name="Jiang Z."/>
            <person name="Chourrout D."/>
            <person name="Li R."/>
            <person name="Bao Z."/>
        </authorList>
    </citation>
    <scope>NUCLEOTIDE SEQUENCE [LARGE SCALE GENOMIC DNA]</scope>
    <source>
        <strain evidence="2 3">PY_sf001</strain>
    </source>
</reference>
<dbReference type="OrthoDB" id="6265360at2759"/>
<accession>A0A210R3L9</accession>
<dbReference type="PROSITE" id="PS50097">
    <property type="entry name" value="BTB"/>
    <property type="match status" value="1"/>
</dbReference>
<gene>
    <name evidence="2" type="ORF">KP79_PYT23109</name>
</gene>
<protein>
    <submittedName>
        <fullName evidence="2">BTB/POZ domain-containing protein 6</fullName>
    </submittedName>
</protein>
<evidence type="ECO:0000313" key="3">
    <source>
        <dbReference type="Proteomes" id="UP000242188"/>
    </source>
</evidence>
<dbReference type="Proteomes" id="UP000242188">
    <property type="component" value="Unassembled WGS sequence"/>
</dbReference>
<name>A0A210R3L9_MIZYE</name>
<dbReference type="Gene3D" id="1.25.40.420">
    <property type="match status" value="1"/>
</dbReference>
<dbReference type="InterPro" id="IPR011705">
    <property type="entry name" value="BACK"/>
</dbReference>
<dbReference type="InterPro" id="IPR011333">
    <property type="entry name" value="SKP1/BTB/POZ_sf"/>
</dbReference>
<dbReference type="SUPFAM" id="SSF54695">
    <property type="entry name" value="POZ domain"/>
    <property type="match status" value="1"/>
</dbReference>
<dbReference type="SMART" id="SM00875">
    <property type="entry name" value="BACK"/>
    <property type="match status" value="1"/>
</dbReference>
<organism evidence="2 3">
    <name type="scientific">Mizuhopecten yessoensis</name>
    <name type="common">Japanese scallop</name>
    <name type="synonym">Patinopecten yessoensis</name>
    <dbReference type="NCBI Taxonomy" id="6573"/>
    <lineage>
        <taxon>Eukaryota</taxon>
        <taxon>Metazoa</taxon>
        <taxon>Spiralia</taxon>
        <taxon>Lophotrochozoa</taxon>
        <taxon>Mollusca</taxon>
        <taxon>Bivalvia</taxon>
        <taxon>Autobranchia</taxon>
        <taxon>Pteriomorphia</taxon>
        <taxon>Pectinida</taxon>
        <taxon>Pectinoidea</taxon>
        <taxon>Pectinidae</taxon>
        <taxon>Mizuhopecten</taxon>
    </lineage>
</organism>
<evidence type="ECO:0000259" key="1">
    <source>
        <dbReference type="PROSITE" id="PS50097"/>
    </source>
</evidence>
<dbReference type="SMART" id="SM00225">
    <property type="entry name" value="BTB"/>
    <property type="match status" value="1"/>
</dbReference>
<dbReference type="InterPro" id="IPR000210">
    <property type="entry name" value="BTB/POZ_dom"/>
</dbReference>
<dbReference type="Gene3D" id="3.30.710.10">
    <property type="entry name" value="Potassium Channel Kv1.1, Chain A"/>
    <property type="match status" value="1"/>
</dbReference>
<dbReference type="PANTHER" id="PTHR45774:SF3">
    <property type="entry name" value="BTB (POZ) DOMAIN-CONTAINING 2B-RELATED"/>
    <property type="match status" value="1"/>
</dbReference>
<feature type="domain" description="BTB" evidence="1">
    <location>
        <begin position="31"/>
        <end position="98"/>
    </location>
</feature>
<dbReference type="STRING" id="6573.A0A210R3L9"/>
<proteinExistence type="predicted"/>
<evidence type="ECO:0000313" key="2">
    <source>
        <dbReference type="EMBL" id="OWF55514.1"/>
    </source>
</evidence>
<dbReference type="AlphaFoldDB" id="A0A210R3L9"/>
<keyword evidence="3" id="KW-1185">Reference proteome</keyword>
<dbReference type="Pfam" id="PF07707">
    <property type="entry name" value="BACK"/>
    <property type="match status" value="1"/>
</dbReference>